<organism evidence="2 3">
    <name type="scientific">Pan paniscus</name>
    <name type="common">Pygmy chimpanzee</name>
    <name type="synonym">Bonobo</name>
    <dbReference type="NCBI Taxonomy" id="9597"/>
    <lineage>
        <taxon>Eukaryota</taxon>
        <taxon>Metazoa</taxon>
        <taxon>Chordata</taxon>
        <taxon>Craniata</taxon>
        <taxon>Vertebrata</taxon>
        <taxon>Euteleostomi</taxon>
        <taxon>Mammalia</taxon>
        <taxon>Eutheria</taxon>
        <taxon>Euarchontoglires</taxon>
        <taxon>Primates</taxon>
        <taxon>Haplorrhini</taxon>
        <taxon>Catarrhini</taxon>
        <taxon>Hominidae</taxon>
        <taxon>Pan</taxon>
    </lineage>
</organism>
<dbReference type="EMBL" id="AJFE02048117">
    <property type="status" value="NOT_ANNOTATED_CDS"/>
    <property type="molecule type" value="Genomic_DNA"/>
</dbReference>
<evidence type="ECO:0000313" key="3">
    <source>
        <dbReference type="Proteomes" id="UP000240080"/>
    </source>
</evidence>
<dbReference type="OMA" id="WWILLTA"/>
<keyword evidence="3" id="KW-1185">Reference proteome</keyword>
<evidence type="ECO:0000256" key="1">
    <source>
        <dbReference type="SAM" id="MobiDB-lite"/>
    </source>
</evidence>
<reference evidence="2" key="2">
    <citation type="submission" date="2025-08" db="UniProtKB">
        <authorList>
            <consortium name="Ensembl"/>
        </authorList>
    </citation>
    <scope>IDENTIFICATION</scope>
</reference>
<reference evidence="2 3" key="1">
    <citation type="journal article" date="2012" name="Nature">
        <title>The bonobo genome compared with the chimpanzee and human genomes.</title>
        <authorList>
            <person name="Prufer K."/>
            <person name="Munch K."/>
            <person name="Hellmann I."/>
            <person name="Akagi K."/>
            <person name="Miller J.R."/>
            <person name="Walenz B."/>
            <person name="Koren S."/>
            <person name="Sutton G."/>
            <person name="Kodira C."/>
            <person name="Winer R."/>
            <person name="Knight J.R."/>
            <person name="Mullikin J.C."/>
            <person name="Meader S.J."/>
            <person name="Ponting C.P."/>
            <person name="Lunter G."/>
            <person name="Higashino S."/>
            <person name="Hobolth A."/>
            <person name="Dutheil J."/>
            <person name="Karakoc E."/>
            <person name="Alkan C."/>
            <person name="Sajjadian S."/>
            <person name="Catacchio C.R."/>
            <person name="Ventura M."/>
            <person name="Marques-Bonet T."/>
            <person name="Eichler E.E."/>
            <person name="Andre C."/>
            <person name="Atencia R."/>
            <person name="Mugisha L."/>
            <person name="Junhold J."/>
            <person name="Patterson N."/>
            <person name="Siebauer M."/>
            <person name="Good J.M."/>
            <person name="Fischer A."/>
            <person name="Ptak S.E."/>
            <person name="Lachmann M."/>
            <person name="Symer D.E."/>
            <person name="Mailund T."/>
            <person name="Schierup M.H."/>
            <person name="Andres A.M."/>
            <person name="Kelso J."/>
            <person name="Paabo S."/>
        </authorList>
    </citation>
    <scope>NUCLEOTIDE SEQUENCE [LARGE SCALE GENOMIC DNA]</scope>
</reference>
<dbReference type="AlphaFoldDB" id="A0A2R9BB77"/>
<accession>A0A2R9BB77</accession>
<evidence type="ECO:0000313" key="2">
    <source>
        <dbReference type="Ensembl" id="ENSPPAP00000026337.1"/>
    </source>
</evidence>
<name>A0A2R9BB77_PANPA</name>
<dbReference type="Ensembl" id="ENSPPAT00000049170.1">
    <property type="protein sequence ID" value="ENSPPAP00000026337.1"/>
    <property type="gene ID" value="ENSPPAG00000036278.1"/>
</dbReference>
<protein>
    <submittedName>
        <fullName evidence="2">Uncharacterized protein</fullName>
    </submittedName>
</protein>
<dbReference type="GeneTree" id="ENSGT00410000028250"/>
<proteinExistence type="predicted"/>
<feature type="region of interest" description="Disordered" evidence="1">
    <location>
        <begin position="79"/>
        <end position="114"/>
    </location>
</feature>
<reference evidence="2" key="3">
    <citation type="submission" date="2025-09" db="UniProtKB">
        <authorList>
            <consortium name="Ensembl"/>
        </authorList>
    </citation>
    <scope>IDENTIFICATION</scope>
</reference>
<sequence>MFVVGSPRRICPHLPGGGLFSTPPSQAAWRTLLTALCFPGPTCTGPMREGPRAVYNPPRAHRNSSDNCVMKHLLCAGDKNGTRRHALPSPLEGSFQPGRQIPPPQTPSTDPHTLPLSFRSLLRCHQLCAASLPPSLKLP</sequence>
<dbReference type="Proteomes" id="UP000240080">
    <property type="component" value="Chromosome 20"/>
</dbReference>